<evidence type="ECO:0000313" key="1">
    <source>
        <dbReference type="EMBL" id="MEQ2284251.1"/>
    </source>
</evidence>
<proteinExistence type="predicted"/>
<keyword evidence="2" id="KW-1185">Reference proteome</keyword>
<comment type="caution">
    <text evidence="1">The sequence shown here is derived from an EMBL/GenBank/DDBJ whole genome shotgun (WGS) entry which is preliminary data.</text>
</comment>
<protein>
    <submittedName>
        <fullName evidence="1">Uncharacterized protein</fullName>
    </submittedName>
</protein>
<organism evidence="1 2">
    <name type="scientific">Ameca splendens</name>
    <dbReference type="NCBI Taxonomy" id="208324"/>
    <lineage>
        <taxon>Eukaryota</taxon>
        <taxon>Metazoa</taxon>
        <taxon>Chordata</taxon>
        <taxon>Craniata</taxon>
        <taxon>Vertebrata</taxon>
        <taxon>Euteleostomi</taxon>
        <taxon>Actinopterygii</taxon>
        <taxon>Neopterygii</taxon>
        <taxon>Teleostei</taxon>
        <taxon>Neoteleostei</taxon>
        <taxon>Acanthomorphata</taxon>
        <taxon>Ovalentaria</taxon>
        <taxon>Atherinomorphae</taxon>
        <taxon>Cyprinodontiformes</taxon>
        <taxon>Goodeidae</taxon>
        <taxon>Ameca</taxon>
    </lineage>
</organism>
<dbReference type="Proteomes" id="UP001469553">
    <property type="component" value="Unassembled WGS sequence"/>
</dbReference>
<accession>A0ABV0XS83</accession>
<sequence length="99" mass="10955">MEKSAQSTELTSALGGLCRKTHSRSWGRFTRCGPPGQVQKSVEHIKVVTLAVCIKACLKQPESCIPPTQDVCFIILLRGNLLPNNVVLLSFKLFCFTTY</sequence>
<name>A0ABV0XS83_9TELE</name>
<gene>
    <name evidence="1" type="ORF">AMECASPLE_019649</name>
</gene>
<evidence type="ECO:0000313" key="2">
    <source>
        <dbReference type="Proteomes" id="UP001469553"/>
    </source>
</evidence>
<reference evidence="1 2" key="1">
    <citation type="submission" date="2021-06" db="EMBL/GenBank/DDBJ databases">
        <authorList>
            <person name="Palmer J.M."/>
        </authorList>
    </citation>
    <scope>NUCLEOTIDE SEQUENCE [LARGE SCALE GENOMIC DNA]</scope>
    <source>
        <strain evidence="1 2">AS_MEX2019</strain>
        <tissue evidence="1">Muscle</tissue>
    </source>
</reference>
<dbReference type="EMBL" id="JAHRIP010011002">
    <property type="protein sequence ID" value="MEQ2284251.1"/>
    <property type="molecule type" value="Genomic_DNA"/>
</dbReference>